<evidence type="ECO:0000256" key="1">
    <source>
        <dbReference type="SAM" id="MobiDB-lite"/>
    </source>
</evidence>
<dbReference type="GeneID" id="6085540"/>
<dbReference type="Proteomes" id="UP000001194">
    <property type="component" value="Unassembled WGS sequence"/>
</dbReference>
<evidence type="ECO:0000313" key="3">
    <source>
        <dbReference type="Proteomes" id="UP000001194"/>
    </source>
</evidence>
<accession>B0E136</accession>
<evidence type="ECO:0000313" key="2">
    <source>
        <dbReference type="EMBL" id="EDQ99445.1"/>
    </source>
</evidence>
<feature type="compositionally biased region" description="Polar residues" evidence="1">
    <location>
        <begin position="13"/>
        <end position="30"/>
    </location>
</feature>
<reference evidence="2 3" key="1">
    <citation type="journal article" date="2008" name="Nature">
        <title>The genome of Laccaria bicolor provides insights into mycorrhizal symbiosis.</title>
        <authorList>
            <person name="Martin F."/>
            <person name="Aerts A."/>
            <person name="Ahren D."/>
            <person name="Brun A."/>
            <person name="Danchin E.G.J."/>
            <person name="Duchaussoy F."/>
            <person name="Gibon J."/>
            <person name="Kohler A."/>
            <person name="Lindquist E."/>
            <person name="Pereda V."/>
            <person name="Salamov A."/>
            <person name="Shapiro H.J."/>
            <person name="Wuyts J."/>
            <person name="Blaudez D."/>
            <person name="Buee M."/>
            <person name="Brokstein P."/>
            <person name="Canbaeck B."/>
            <person name="Cohen D."/>
            <person name="Courty P.E."/>
            <person name="Coutinho P.M."/>
            <person name="Delaruelle C."/>
            <person name="Detter J.C."/>
            <person name="Deveau A."/>
            <person name="DiFazio S."/>
            <person name="Duplessis S."/>
            <person name="Fraissinet-Tachet L."/>
            <person name="Lucic E."/>
            <person name="Frey-Klett P."/>
            <person name="Fourrey C."/>
            <person name="Feussner I."/>
            <person name="Gay G."/>
            <person name="Grimwood J."/>
            <person name="Hoegger P.J."/>
            <person name="Jain P."/>
            <person name="Kilaru S."/>
            <person name="Labbe J."/>
            <person name="Lin Y.C."/>
            <person name="Legue V."/>
            <person name="Le Tacon F."/>
            <person name="Marmeisse R."/>
            <person name="Melayah D."/>
            <person name="Montanini B."/>
            <person name="Muratet M."/>
            <person name="Nehls U."/>
            <person name="Niculita-Hirzel H."/>
            <person name="Oudot-Le Secq M.P."/>
            <person name="Peter M."/>
            <person name="Quesneville H."/>
            <person name="Rajashekar B."/>
            <person name="Reich M."/>
            <person name="Rouhier N."/>
            <person name="Schmutz J."/>
            <person name="Yin T."/>
            <person name="Chalot M."/>
            <person name="Henrissat B."/>
            <person name="Kuees U."/>
            <person name="Lucas S."/>
            <person name="Van de Peer Y."/>
            <person name="Podila G.K."/>
            <person name="Polle A."/>
            <person name="Pukkila P.J."/>
            <person name="Richardson P.M."/>
            <person name="Rouze P."/>
            <person name="Sanders I.R."/>
            <person name="Stajich J.E."/>
            <person name="Tunlid A."/>
            <person name="Tuskan G."/>
            <person name="Grigoriev I.V."/>
        </authorList>
    </citation>
    <scope>NUCLEOTIDE SEQUENCE [LARGE SCALE GENOMIC DNA]</scope>
    <source>
        <strain evidence="3">S238N-H82 / ATCC MYA-4686</strain>
    </source>
</reference>
<keyword evidence="3" id="KW-1185">Reference proteome</keyword>
<gene>
    <name evidence="2" type="ORF">LACBIDRAFT_316524</name>
</gene>
<dbReference type="RefSeq" id="XP_001889900.1">
    <property type="nucleotide sequence ID" value="XM_001889865.1"/>
</dbReference>
<sequence length="54" mass="5807">MVQLNDARAATASPASRISVNAETRVSSVQARRPDDAALEELFARLGISTEHAR</sequence>
<dbReference type="EMBL" id="DS547164">
    <property type="protein sequence ID" value="EDQ99445.1"/>
    <property type="molecule type" value="Genomic_DNA"/>
</dbReference>
<name>B0E136_LACBS</name>
<dbReference type="HOGENOM" id="CLU_3050741_0_0_1"/>
<protein>
    <submittedName>
        <fullName evidence="2">Predicted protein</fullName>
    </submittedName>
</protein>
<organism evidence="3">
    <name type="scientific">Laccaria bicolor (strain S238N-H82 / ATCC MYA-4686)</name>
    <name type="common">Bicoloured deceiver</name>
    <name type="synonym">Laccaria laccata var. bicolor</name>
    <dbReference type="NCBI Taxonomy" id="486041"/>
    <lineage>
        <taxon>Eukaryota</taxon>
        <taxon>Fungi</taxon>
        <taxon>Dikarya</taxon>
        <taxon>Basidiomycota</taxon>
        <taxon>Agaricomycotina</taxon>
        <taxon>Agaricomycetes</taxon>
        <taxon>Agaricomycetidae</taxon>
        <taxon>Agaricales</taxon>
        <taxon>Agaricineae</taxon>
        <taxon>Hydnangiaceae</taxon>
        <taxon>Laccaria</taxon>
    </lineage>
</organism>
<dbReference type="InParanoid" id="B0E136"/>
<dbReference type="AlphaFoldDB" id="B0E136"/>
<feature type="region of interest" description="Disordered" evidence="1">
    <location>
        <begin position="1"/>
        <end position="31"/>
    </location>
</feature>
<dbReference type="KEGG" id="lbc:LACBIDRAFT_316524"/>
<proteinExistence type="predicted"/>